<comment type="caution">
    <text evidence="1">The sequence shown here is derived from an EMBL/GenBank/DDBJ whole genome shotgun (WGS) entry which is preliminary data.</text>
</comment>
<evidence type="ECO:0000313" key="2">
    <source>
        <dbReference type="Proteomes" id="UP000688947"/>
    </source>
</evidence>
<reference evidence="1" key="1">
    <citation type="submission" date="2021-01" db="EMBL/GenBank/DDBJ databases">
        <title>Phytophthora aleatoria, a newly-described species from Pinus radiata is distinct from Phytophthora cactorum isolates based on comparative genomics.</title>
        <authorList>
            <person name="Mcdougal R."/>
            <person name="Panda P."/>
            <person name="Williams N."/>
            <person name="Studholme D.J."/>
        </authorList>
    </citation>
    <scope>NUCLEOTIDE SEQUENCE</scope>
    <source>
        <strain evidence="1">NZFS 3830</strain>
    </source>
</reference>
<dbReference type="CDD" id="cd14686">
    <property type="entry name" value="bZIP"/>
    <property type="match status" value="1"/>
</dbReference>
<organism evidence="1 2">
    <name type="scientific">Phytophthora cactorum</name>
    <dbReference type="NCBI Taxonomy" id="29920"/>
    <lineage>
        <taxon>Eukaryota</taxon>
        <taxon>Sar</taxon>
        <taxon>Stramenopiles</taxon>
        <taxon>Oomycota</taxon>
        <taxon>Peronosporomycetes</taxon>
        <taxon>Peronosporales</taxon>
        <taxon>Peronosporaceae</taxon>
        <taxon>Phytophthora</taxon>
    </lineage>
</organism>
<dbReference type="OrthoDB" id="161978at2759"/>
<evidence type="ECO:0008006" key="3">
    <source>
        <dbReference type="Google" id="ProtNLM"/>
    </source>
</evidence>
<dbReference type="VEuPathDB" id="FungiDB:PC110_g19471"/>
<proteinExistence type="predicted"/>
<protein>
    <recommendedName>
        <fullName evidence="3">BZIP domain-containing protein</fullName>
    </recommendedName>
</protein>
<evidence type="ECO:0000313" key="1">
    <source>
        <dbReference type="EMBL" id="KAG6947245.1"/>
    </source>
</evidence>
<dbReference type="Proteomes" id="UP000688947">
    <property type="component" value="Unassembled WGS sequence"/>
</dbReference>
<sequence length="695" mass="79914">MVGPLFKQVKRVRLNNVHYDEDTTMYECDARASPTNRTTPVYDYSSAPPDNIFAFPSACASMVIDKTDNTNAQKRLKTARRREQCRINQARYRLKQDRKSQLLRETVLKLQEEIPLLEMQRDRILFGAKQSIYNVVVEYFHLFRHGLRSLRQVNRRQFAQNTDAQQQLVFLRSSLSSNINIGDRYGVDALVEQWQRYSSYFRDLHFQLEHMEEVVKNLAVVAASLSVTVQQKIKFLHSSMASDVCLGQRHGVDVLSEQWYWYSSCFEELYLQLEHIEKVAANLVVVSASLAVKETETILKASKRAKSKSVVVEEHKTIEGQNDVIMETYRFITAKQVWKLKRPCYKLQDQNDLKAIIPMQTMLSPMHSYLPQFQSADQLAEWVFDVAKYRPMKLNLNCNERSEEVRDALLRQFHRWPGRKISEVTERCQKRTQEAEQQCLEQVQLYLQNLRGMLLAGATALFWLELFQPLLHPASVPRPEARDVLMAFLDELKSVDGFYEHLMEKNGRLWAVLTLPLKLEPLFRGVSALALCGHQIAANEAMQLLAMFAGEYTALAGHEKRKLPVGLSVVASVGIFSPLDLSGLIELPKVFREQLSEPLVMMVRDWIGGVNEVLDLLEKTLTCKWTSCERAPFEEELKMTMQSELQSAFERLSHALAADQLYAMRKVAGERSNIDMDCLNVNVVSERGLLFVTSG</sequence>
<dbReference type="VEuPathDB" id="FungiDB:PC110_g19470"/>
<dbReference type="VEuPathDB" id="FungiDB:PC110_g19469"/>
<name>A0A8T1TSP3_9STRA</name>
<accession>A0A8T1TSP3</accession>
<gene>
    <name evidence="1" type="ORF">JG687_00016228</name>
</gene>
<dbReference type="AlphaFoldDB" id="A0A8T1TSP3"/>
<dbReference type="EMBL" id="JAENGZ010001588">
    <property type="protein sequence ID" value="KAG6947245.1"/>
    <property type="molecule type" value="Genomic_DNA"/>
</dbReference>